<protein>
    <submittedName>
        <fullName evidence="2">HNH endonuclease</fullName>
    </submittedName>
</protein>
<name>A0A3D9H4J9_9FLAO</name>
<gene>
    <name evidence="2" type="ORF">DFQ10_10373</name>
</gene>
<feature type="domain" description="HNH nuclease" evidence="1">
    <location>
        <begin position="256"/>
        <end position="308"/>
    </location>
</feature>
<keyword evidence="2" id="KW-0378">Hydrolase</keyword>
<organism evidence="2 3">
    <name type="scientific">Winogradskyella eximia</name>
    <dbReference type="NCBI Taxonomy" id="262006"/>
    <lineage>
        <taxon>Bacteria</taxon>
        <taxon>Pseudomonadati</taxon>
        <taxon>Bacteroidota</taxon>
        <taxon>Flavobacteriia</taxon>
        <taxon>Flavobacteriales</taxon>
        <taxon>Flavobacteriaceae</taxon>
        <taxon>Winogradskyella</taxon>
    </lineage>
</organism>
<dbReference type="RefSeq" id="WP_115817002.1">
    <property type="nucleotide sequence ID" value="NZ_QRDV01000003.1"/>
</dbReference>
<dbReference type="Proteomes" id="UP000256980">
    <property type="component" value="Unassembled WGS sequence"/>
</dbReference>
<reference evidence="2 3" key="1">
    <citation type="submission" date="2018-07" db="EMBL/GenBank/DDBJ databases">
        <title>Genomic Encyclopedia of Type Strains, Phase III (KMG-III): the genomes of soil and plant-associated and newly described type strains.</title>
        <authorList>
            <person name="Whitman W."/>
        </authorList>
    </citation>
    <scope>NUCLEOTIDE SEQUENCE [LARGE SCALE GENOMIC DNA]</scope>
    <source>
        <strain evidence="2 3">CECT 7946</strain>
    </source>
</reference>
<dbReference type="InterPro" id="IPR003615">
    <property type="entry name" value="HNH_nuc"/>
</dbReference>
<keyword evidence="2" id="KW-0255">Endonuclease</keyword>
<proteinExistence type="predicted"/>
<comment type="caution">
    <text evidence="2">The sequence shown here is derived from an EMBL/GenBank/DDBJ whole genome shotgun (WGS) entry which is preliminary data.</text>
</comment>
<evidence type="ECO:0000313" key="3">
    <source>
        <dbReference type="Proteomes" id="UP000256980"/>
    </source>
</evidence>
<evidence type="ECO:0000313" key="2">
    <source>
        <dbReference type="EMBL" id="RED44390.1"/>
    </source>
</evidence>
<dbReference type="AlphaFoldDB" id="A0A3D9H4J9"/>
<dbReference type="OrthoDB" id="67788at2"/>
<accession>A0A3D9H4J9</accession>
<dbReference type="EMBL" id="QRDV01000003">
    <property type="protein sequence ID" value="RED44390.1"/>
    <property type="molecule type" value="Genomic_DNA"/>
</dbReference>
<keyword evidence="2" id="KW-0540">Nuclease</keyword>
<keyword evidence="3" id="KW-1185">Reference proteome</keyword>
<dbReference type="GO" id="GO:0004519">
    <property type="term" value="F:endonuclease activity"/>
    <property type="evidence" value="ECO:0007669"/>
    <property type="project" value="UniProtKB-KW"/>
</dbReference>
<evidence type="ECO:0000259" key="1">
    <source>
        <dbReference type="Pfam" id="PF13391"/>
    </source>
</evidence>
<dbReference type="Pfam" id="PF13391">
    <property type="entry name" value="HNH_2"/>
    <property type="match status" value="1"/>
</dbReference>
<sequence>MKIFDLPFEIANEVVKRVKRDNRKLKIHDAKGGNNIFYLGTNEVFISKLDNNIKLITELNRVKNLLNDRTRNPIAIQKNEGILVEHKICKKSLISLLPFLKSFLEEHCSSYHNPNLDYDLVKKKLMAIEGDYLLFNSDLVYIHDNNSSKPYFKWFTQKNSANEWRLIQEFLIPKLSFLNFNFENYQDDLFKVTWDLTYAPVVMYSSDNIEDIISNSIEKLITNERERETIMEAITKIRVGQSQFRSDLLNSDLNTCIFTDINDPKLLIASHIKPWKESTNIERRDFHNGLLLTPTFDKLFDRFLITFDETGNLLWTSNRLEKNIILKLKSSILTREENIIDINDDNRSYFNFHREKFNQLEEENN</sequence>